<sequence length="200" mass="23167">MRFNMKKLIIFTQYPYSNSINKELIESFGFNKAMNVKLDAIINSAFSALRYKEKTACTVELHYCDNRAIDFEGLLGKDIELVKQSGTTFLECIKKNFKKSFEQGFENLCFINTNINDLTFEIIHEAFLKLYYNDIVLGPTNDGEIYLLASKYYLKSIFKKLNRDKQIFEKISNLLKDANINCGITKTLINIASKENPLFK</sequence>
<proteinExistence type="predicted"/>
<comment type="caution">
    <text evidence="1">The sequence shown here is derived from an EMBL/GenBank/DDBJ whole genome shotgun (WGS) entry which is preliminary data.</text>
</comment>
<reference evidence="1 2" key="1">
    <citation type="submission" date="2017-11" db="EMBL/GenBank/DDBJ databases">
        <title>Genome-resolved metagenomics identifies genetic mobility, metabolic interactions, and unexpected diversity in perchlorate-reducing communities.</title>
        <authorList>
            <person name="Barnum T.P."/>
            <person name="Figueroa I.A."/>
            <person name="Carlstrom C.I."/>
            <person name="Lucas L.N."/>
            <person name="Engelbrektson A.L."/>
            <person name="Coates J.D."/>
        </authorList>
    </citation>
    <scope>NUCLEOTIDE SEQUENCE [LARGE SCALE GENOMIC DNA]</scope>
    <source>
        <strain evidence="1">BM706</strain>
    </source>
</reference>
<dbReference type="Pfam" id="PF09837">
    <property type="entry name" value="DUF2064"/>
    <property type="match status" value="1"/>
</dbReference>
<dbReference type="AlphaFoldDB" id="A0A2N5ZMA4"/>
<name>A0A2N5ZMA4_MUIH1</name>
<accession>A0A2N5ZMA4</accession>
<dbReference type="Proteomes" id="UP000234857">
    <property type="component" value="Unassembled WGS sequence"/>
</dbReference>
<dbReference type="InterPro" id="IPR029044">
    <property type="entry name" value="Nucleotide-diphossugar_trans"/>
</dbReference>
<dbReference type="PANTHER" id="PTHR36529:SF1">
    <property type="entry name" value="GLYCOSYLTRANSFERASE"/>
    <property type="match status" value="1"/>
</dbReference>
<evidence type="ECO:0000313" key="1">
    <source>
        <dbReference type="EMBL" id="PLX19809.1"/>
    </source>
</evidence>
<dbReference type="Gene3D" id="3.90.550.10">
    <property type="entry name" value="Spore Coat Polysaccharide Biosynthesis Protein SpsA, Chain A"/>
    <property type="match status" value="1"/>
</dbReference>
<protein>
    <recommendedName>
        <fullName evidence="3">DUF2064 domain-containing protein</fullName>
    </recommendedName>
</protein>
<evidence type="ECO:0000313" key="2">
    <source>
        <dbReference type="Proteomes" id="UP000234857"/>
    </source>
</evidence>
<evidence type="ECO:0008006" key="3">
    <source>
        <dbReference type="Google" id="ProtNLM"/>
    </source>
</evidence>
<dbReference type="InterPro" id="IPR018641">
    <property type="entry name" value="Trfase_1_rSAM/seldom-assoc"/>
</dbReference>
<gene>
    <name evidence="1" type="ORF">C0601_00790</name>
</gene>
<dbReference type="PANTHER" id="PTHR36529">
    <property type="entry name" value="SLL1095 PROTEIN"/>
    <property type="match status" value="1"/>
</dbReference>
<organism evidence="1 2">
    <name type="scientific">Muiribacterium halophilum</name>
    <dbReference type="NCBI Taxonomy" id="2053465"/>
    <lineage>
        <taxon>Bacteria</taxon>
        <taxon>Candidatus Muiribacteriota</taxon>
        <taxon>Candidatus Muiribacteriia</taxon>
        <taxon>Candidatus Muiribacteriales</taxon>
        <taxon>Candidatus Muiribacteriaceae</taxon>
        <taxon>Candidatus Muiribacterium</taxon>
    </lineage>
</organism>
<dbReference type="EMBL" id="PKTG01000018">
    <property type="protein sequence ID" value="PLX19809.1"/>
    <property type="molecule type" value="Genomic_DNA"/>
</dbReference>